<dbReference type="RefSeq" id="WP_345360321.1">
    <property type="nucleotide sequence ID" value="NZ_BAABII010000004.1"/>
</dbReference>
<sequence>MTAPAEVLRRAEERSAVTAWSAGLDAERAGNPVLVLRRGALGRWLVDDGRAWTIGDLVVMPTAPGGPRSAIAREKRHITWAFATALHAELTALGVPAWLTDDDRAHRLRDLPPELADAVFDRATTQETTS</sequence>
<evidence type="ECO:0000313" key="1">
    <source>
        <dbReference type="EMBL" id="MEY8042778.1"/>
    </source>
</evidence>
<evidence type="ECO:0000313" key="2">
    <source>
        <dbReference type="Proteomes" id="UP001564626"/>
    </source>
</evidence>
<accession>A0ABV4CNV5</accession>
<comment type="caution">
    <text evidence="1">The sequence shown here is derived from an EMBL/GenBank/DDBJ whole genome shotgun (WGS) entry which is preliminary data.</text>
</comment>
<dbReference type="Proteomes" id="UP001564626">
    <property type="component" value="Unassembled WGS sequence"/>
</dbReference>
<reference evidence="1 2" key="1">
    <citation type="submission" date="2024-08" db="EMBL/GenBank/DDBJ databases">
        <title>Genome mining of Saccharopolyspora cebuensis PGLac3 from Nigerian medicinal plant.</title>
        <authorList>
            <person name="Ezeobiora C.E."/>
            <person name="Igbokwe N.H."/>
            <person name="Amin D.H."/>
            <person name="Mendie U.E."/>
        </authorList>
    </citation>
    <scope>NUCLEOTIDE SEQUENCE [LARGE SCALE GENOMIC DNA]</scope>
    <source>
        <strain evidence="1 2">PGLac3</strain>
    </source>
</reference>
<dbReference type="EMBL" id="JBGEHV010000065">
    <property type="protein sequence ID" value="MEY8042778.1"/>
    <property type="molecule type" value="Genomic_DNA"/>
</dbReference>
<keyword evidence="2" id="KW-1185">Reference proteome</keyword>
<proteinExistence type="predicted"/>
<gene>
    <name evidence="1" type="ORF">AB8O55_25510</name>
</gene>
<protein>
    <submittedName>
        <fullName evidence="1">Uncharacterized protein</fullName>
    </submittedName>
</protein>
<name>A0ABV4CNV5_9PSEU</name>
<organism evidence="1 2">
    <name type="scientific">Saccharopolyspora cebuensis</name>
    <dbReference type="NCBI Taxonomy" id="418759"/>
    <lineage>
        <taxon>Bacteria</taxon>
        <taxon>Bacillati</taxon>
        <taxon>Actinomycetota</taxon>
        <taxon>Actinomycetes</taxon>
        <taxon>Pseudonocardiales</taxon>
        <taxon>Pseudonocardiaceae</taxon>
        <taxon>Saccharopolyspora</taxon>
    </lineage>
</organism>